<keyword evidence="4" id="KW-1185">Reference proteome</keyword>
<feature type="compositionally biased region" description="Low complexity" evidence="1">
    <location>
        <begin position="424"/>
        <end position="433"/>
    </location>
</feature>
<accession>A0A401Z3X8</accession>
<dbReference type="EMBL" id="BIFH01000050">
    <property type="protein sequence ID" value="GCE01553.1"/>
    <property type="molecule type" value="Genomic_DNA"/>
</dbReference>
<feature type="compositionally biased region" description="Basic and acidic residues" evidence="1">
    <location>
        <begin position="59"/>
        <end position="80"/>
    </location>
</feature>
<protein>
    <recommendedName>
        <fullName evidence="5">DUF2637 domain-containing protein</fullName>
    </recommendedName>
</protein>
<feature type="region of interest" description="Disordered" evidence="1">
    <location>
        <begin position="1"/>
        <end position="20"/>
    </location>
</feature>
<evidence type="ECO:0000313" key="3">
    <source>
        <dbReference type="EMBL" id="GCE01553.1"/>
    </source>
</evidence>
<feature type="region of interest" description="Disordered" evidence="1">
    <location>
        <begin position="381"/>
        <end position="433"/>
    </location>
</feature>
<evidence type="ECO:0000256" key="2">
    <source>
        <dbReference type="SAM" id="Phobius"/>
    </source>
</evidence>
<dbReference type="AlphaFoldDB" id="A0A401Z3X8"/>
<name>A0A401Z3X8_9ACTN</name>
<organism evidence="3 4">
    <name type="scientific">Embleya hyalina</name>
    <dbReference type="NCBI Taxonomy" id="516124"/>
    <lineage>
        <taxon>Bacteria</taxon>
        <taxon>Bacillati</taxon>
        <taxon>Actinomycetota</taxon>
        <taxon>Actinomycetes</taxon>
        <taxon>Kitasatosporales</taxon>
        <taxon>Streptomycetaceae</taxon>
        <taxon>Embleya</taxon>
    </lineage>
</organism>
<feature type="region of interest" description="Disordered" evidence="1">
    <location>
        <begin position="456"/>
        <end position="479"/>
    </location>
</feature>
<keyword evidence="2" id="KW-1133">Transmembrane helix</keyword>
<dbReference type="OrthoDB" id="4003960at2"/>
<evidence type="ECO:0000256" key="1">
    <source>
        <dbReference type="SAM" id="MobiDB-lite"/>
    </source>
</evidence>
<gene>
    <name evidence="3" type="ORF">EHYA_09319</name>
</gene>
<evidence type="ECO:0008006" key="5">
    <source>
        <dbReference type="Google" id="ProtNLM"/>
    </source>
</evidence>
<evidence type="ECO:0000313" key="4">
    <source>
        <dbReference type="Proteomes" id="UP000286931"/>
    </source>
</evidence>
<sequence length="512" mass="55194">MSEEMSWGARRRLEAAATDKAKAEAAKTAAQAAKEQAEAEIAQAEAEAAKKLAALKVEEATTRAEDRAEDRAETKAEKKDEKRKKRKGERKAARAKRRGEIAAWISTRRALLATIAVVTASVVIAWPAQQKSFAHMGPLTSFGIPVLLEGPTWLMAILTYLAVTARPKPRPATVYRVMTWAFAGTAAGINFAHGYSDYGVLGGVVLALASLVGVAAWDLYMHSLTAHVEGRSLAEVRFRRKRRRTHKTVAKKADWIRRGAGWDLPEEIAWDLAWRAEYGAAPGLSKALLEHQQQAVAEVDELLSERTVPVRPRPDLTELTASAGGLDVLAPPAEMTEGAAVRAMLEEALNAARPIVVERRTDGPDVRPQPLPQGAVRIVAGAGEKASKSDRTDAVSGQKTRRSLPVSPPSAQGRTGPRKTPSSTAARTAAKETATLSVAQKAELEKKRLEARTEAARILRDGGTPRPSEIGRTHGMSPEWGAKQIKAARDEVNAARAGLHLVDGDEPKAVND</sequence>
<dbReference type="Proteomes" id="UP000286931">
    <property type="component" value="Unassembled WGS sequence"/>
</dbReference>
<feature type="region of interest" description="Disordered" evidence="1">
    <location>
        <begin position="59"/>
        <end position="94"/>
    </location>
</feature>
<feature type="compositionally biased region" description="Basic residues" evidence="1">
    <location>
        <begin position="81"/>
        <end position="94"/>
    </location>
</feature>
<keyword evidence="2" id="KW-0812">Transmembrane</keyword>
<reference evidence="3 4" key="1">
    <citation type="submission" date="2018-12" db="EMBL/GenBank/DDBJ databases">
        <title>Draft genome sequence of Embleya hyalina NBRC 13850T.</title>
        <authorList>
            <person name="Komaki H."/>
            <person name="Hosoyama A."/>
            <person name="Kimura A."/>
            <person name="Ichikawa N."/>
            <person name="Tamura T."/>
        </authorList>
    </citation>
    <scope>NUCLEOTIDE SEQUENCE [LARGE SCALE GENOMIC DNA]</scope>
    <source>
        <strain evidence="3 4">NBRC 13850</strain>
    </source>
</reference>
<comment type="caution">
    <text evidence="3">The sequence shown here is derived from an EMBL/GenBank/DDBJ whole genome shotgun (WGS) entry which is preliminary data.</text>
</comment>
<feature type="transmembrane region" description="Helical" evidence="2">
    <location>
        <begin position="110"/>
        <end position="128"/>
    </location>
</feature>
<keyword evidence="2" id="KW-0472">Membrane</keyword>
<feature type="transmembrane region" description="Helical" evidence="2">
    <location>
        <begin position="198"/>
        <end position="220"/>
    </location>
</feature>
<proteinExistence type="predicted"/>
<feature type="compositionally biased region" description="Basic and acidic residues" evidence="1">
    <location>
        <begin position="11"/>
        <end position="20"/>
    </location>
</feature>
<dbReference type="RefSeq" id="WP_126643174.1">
    <property type="nucleotide sequence ID" value="NZ_BIFH01000050.1"/>
</dbReference>
<feature type="transmembrane region" description="Helical" evidence="2">
    <location>
        <begin position="140"/>
        <end position="162"/>
    </location>
</feature>